<dbReference type="AlphaFoldDB" id="A0A0R1K6A2"/>
<evidence type="ECO:0000313" key="1">
    <source>
        <dbReference type="EMBL" id="KRK76281.1"/>
    </source>
</evidence>
<name>A0A0R1K6A2_9LACO</name>
<accession>A0A0R1K6A2</accession>
<dbReference type="NCBIfam" id="TIGR02548">
    <property type="entry name" value="casB_cse2"/>
    <property type="match status" value="2"/>
</dbReference>
<dbReference type="PATRIC" id="fig|1423773.3.peg.1490"/>
<gene>
    <name evidence="1" type="ORF">FD30_GL001453</name>
</gene>
<dbReference type="RefSeq" id="WP_056944022.1">
    <property type="nucleotide sequence ID" value="NZ_AZDT01000021.1"/>
</dbReference>
<reference evidence="1 2" key="1">
    <citation type="journal article" date="2015" name="Genome Announc.">
        <title>Expanding the biotechnology potential of lactobacilli through comparative genomics of 213 strains and associated genera.</title>
        <authorList>
            <person name="Sun Z."/>
            <person name="Harris H.M."/>
            <person name="McCann A."/>
            <person name="Guo C."/>
            <person name="Argimon S."/>
            <person name="Zhang W."/>
            <person name="Yang X."/>
            <person name="Jeffery I.B."/>
            <person name="Cooney J.C."/>
            <person name="Kagawa T.F."/>
            <person name="Liu W."/>
            <person name="Song Y."/>
            <person name="Salvetti E."/>
            <person name="Wrobel A."/>
            <person name="Rasinkangas P."/>
            <person name="Parkhill J."/>
            <person name="Rea M.C."/>
            <person name="O'Sullivan O."/>
            <person name="Ritari J."/>
            <person name="Douillard F.P."/>
            <person name="Paul Ross R."/>
            <person name="Yang R."/>
            <person name="Briner A.E."/>
            <person name="Felis G.E."/>
            <person name="de Vos W.M."/>
            <person name="Barrangou R."/>
            <person name="Klaenhammer T.R."/>
            <person name="Caufield P.W."/>
            <person name="Cui Y."/>
            <person name="Zhang H."/>
            <person name="O'Toole P.W."/>
        </authorList>
    </citation>
    <scope>NUCLEOTIDE SEQUENCE [LARGE SCALE GENOMIC DNA]</scope>
    <source>
        <strain evidence="1 2">DSM 19117</strain>
    </source>
</reference>
<dbReference type="OrthoDB" id="1753036at2"/>
<evidence type="ECO:0000313" key="2">
    <source>
        <dbReference type="Proteomes" id="UP000051162"/>
    </source>
</evidence>
<dbReference type="InterPro" id="IPR013382">
    <property type="entry name" value="CRISPR-assoc_prot_Cse2"/>
</dbReference>
<dbReference type="CDD" id="cd09731">
    <property type="entry name" value="Cse2_I-E"/>
    <property type="match status" value="1"/>
</dbReference>
<dbReference type="GeneID" id="84781968"/>
<comment type="caution">
    <text evidence="1">The sequence shown here is derived from an EMBL/GenBank/DDBJ whole genome shotgun (WGS) entry which is preliminary data.</text>
</comment>
<dbReference type="InterPro" id="IPR038287">
    <property type="entry name" value="Cse2_sf"/>
</dbReference>
<dbReference type="Gene3D" id="1.10.520.40">
    <property type="entry name" value="CRISPR-associated protein Cse2"/>
    <property type="match status" value="1"/>
</dbReference>
<organism evidence="1 2">
    <name type="scientific">Levilactobacillus namurensis DSM 19117</name>
    <dbReference type="NCBI Taxonomy" id="1423773"/>
    <lineage>
        <taxon>Bacteria</taxon>
        <taxon>Bacillati</taxon>
        <taxon>Bacillota</taxon>
        <taxon>Bacilli</taxon>
        <taxon>Lactobacillales</taxon>
        <taxon>Lactobacillaceae</taxon>
        <taxon>Levilactobacillus</taxon>
    </lineage>
</organism>
<dbReference type="Proteomes" id="UP000051162">
    <property type="component" value="Unassembled WGS sequence"/>
</dbReference>
<proteinExistence type="predicted"/>
<dbReference type="Pfam" id="PF09485">
    <property type="entry name" value="CRISPR_Cse2"/>
    <property type="match status" value="1"/>
</dbReference>
<dbReference type="STRING" id="1423773.FD30_GL001453"/>
<keyword evidence="2" id="KW-1185">Reference proteome</keyword>
<sequence length="259" mass="29330">MDANLIGYTRNIILRLYNDGQPNKAALAGIRTATTLNSPRAQSLWPVMLAYLPEKMLSRSGQPTKEETAIYTAVRLYALHQQSIERRVYESSRDIQDDSDRTLSDVVVKIRQRSGLSTKEEMAVYIAVQRYIVFQKEIDKSQPQPDKEGDALAKLPQGSSLFAALARLRADPKKQVALDRRIQPILGSTDFSTIAHALSHLVGMLKSRTNLIQVDYAQLAQDLYQIQLGYAQANRVRLRWGQQYFYIASNQEQTEGKNN</sequence>
<protein>
    <submittedName>
        <fullName evidence="1">Crispr-associated protein, cse2 family</fullName>
    </submittedName>
</protein>
<dbReference type="EMBL" id="AZDT01000021">
    <property type="protein sequence ID" value="KRK76281.1"/>
    <property type="molecule type" value="Genomic_DNA"/>
</dbReference>